<gene>
    <name evidence="2" type="ORF">BJ971_002754</name>
</gene>
<accession>A0A7W7HWU6</accession>
<evidence type="ECO:0000313" key="3">
    <source>
        <dbReference type="Proteomes" id="UP000578112"/>
    </source>
</evidence>
<name>A0A7W7HWU6_9ACTN</name>
<feature type="transmembrane region" description="Helical" evidence="1">
    <location>
        <begin position="75"/>
        <end position="97"/>
    </location>
</feature>
<sequence length="206" mass="22217">MSVRQGLAFAGRYEAALWAALFRWIARRPYPVEPGTAAFHYAGTVTPLFGVFIGLSAVEIPILHLILPWQTARTISLIIGAYGLVWMIGLLATLRLYPHLAAPGALVIRNSTTLRVEVPWDAVESVQVRRRSMPPGGGVQVEEAGDARILSLGVGSQTSIDVQLSRPLTVGHKKTGGRPVTQIRFHADDPEGLVAAARARLTPALT</sequence>
<feature type="transmembrane region" description="Helical" evidence="1">
    <location>
        <begin position="38"/>
        <end position="63"/>
    </location>
</feature>
<dbReference type="AlphaFoldDB" id="A0A7W7HWU6"/>
<keyword evidence="1" id="KW-0812">Transmembrane</keyword>
<comment type="caution">
    <text evidence="2">The sequence shown here is derived from an EMBL/GenBank/DDBJ whole genome shotgun (WGS) entry which is preliminary data.</text>
</comment>
<dbReference type="Proteomes" id="UP000578112">
    <property type="component" value="Unassembled WGS sequence"/>
</dbReference>
<keyword evidence="1" id="KW-0472">Membrane</keyword>
<dbReference type="EMBL" id="JACHNH010000001">
    <property type="protein sequence ID" value="MBB4762198.1"/>
    <property type="molecule type" value="Genomic_DNA"/>
</dbReference>
<keyword evidence="3" id="KW-1185">Reference proteome</keyword>
<dbReference type="RefSeq" id="WP_184993140.1">
    <property type="nucleotide sequence ID" value="NZ_BOMK01000074.1"/>
</dbReference>
<evidence type="ECO:0000313" key="2">
    <source>
        <dbReference type="EMBL" id="MBB4762198.1"/>
    </source>
</evidence>
<protein>
    <submittedName>
        <fullName evidence="2">Uncharacterized protein</fullName>
    </submittedName>
</protein>
<organism evidence="2 3">
    <name type="scientific">Actinoplanes digitatis</name>
    <dbReference type="NCBI Taxonomy" id="1868"/>
    <lineage>
        <taxon>Bacteria</taxon>
        <taxon>Bacillati</taxon>
        <taxon>Actinomycetota</taxon>
        <taxon>Actinomycetes</taxon>
        <taxon>Micromonosporales</taxon>
        <taxon>Micromonosporaceae</taxon>
        <taxon>Actinoplanes</taxon>
    </lineage>
</organism>
<proteinExistence type="predicted"/>
<reference evidence="2 3" key="1">
    <citation type="submission" date="2020-08" db="EMBL/GenBank/DDBJ databases">
        <title>Sequencing the genomes of 1000 actinobacteria strains.</title>
        <authorList>
            <person name="Klenk H.-P."/>
        </authorList>
    </citation>
    <scope>NUCLEOTIDE SEQUENCE [LARGE SCALE GENOMIC DNA]</scope>
    <source>
        <strain evidence="2 3">DSM 43149</strain>
    </source>
</reference>
<evidence type="ECO:0000256" key="1">
    <source>
        <dbReference type="SAM" id="Phobius"/>
    </source>
</evidence>
<keyword evidence="1" id="KW-1133">Transmembrane helix</keyword>